<dbReference type="EMBL" id="JACHVT010000003">
    <property type="protein sequence ID" value="MBB2986562.1"/>
    <property type="molecule type" value="Genomic_DNA"/>
</dbReference>
<protein>
    <submittedName>
        <fullName evidence="10">4-amino-4-deoxy-L-arabinose transferase-like glycosyltransferase</fullName>
    </submittedName>
</protein>
<evidence type="ECO:0000256" key="2">
    <source>
        <dbReference type="ARBA" id="ARBA00022475"/>
    </source>
</evidence>
<evidence type="ECO:0000313" key="10">
    <source>
        <dbReference type="EMBL" id="MBB2986562.1"/>
    </source>
</evidence>
<feature type="transmembrane region" description="Helical" evidence="8">
    <location>
        <begin position="237"/>
        <end position="262"/>
    </location>
</feature>
<evidence type="ECO:0000256" key="8">
    <source>
        <dbReference type="SAM" id="Phobius"/>
    </source>
</evidence>
<feature type="transmembrane region" description="Helical" evidence="8">
    <location>
        <begin position="325"/>
        <end position="348"/>
    </location>
</feature>
<evidence type="ECO:0000256" key="6">
    <source>
        <dbReference type="ARBA" id="ARBA00022989"/>
    </source>
</evidence>
<evidence type="ECO:0000256" key="7">
    <source>
        <dbReference type="ARBA" id="ARBA00023136"/>
    </source>
</evidence>
<name>A0A839Q0H1_9MICO</name>
<proteinExistence type="predicted"/>
<evidence type="ECO:0000256" key="4">
    <source>
        <dbReference type="ARBA" id="ARBA00022679"/>
    </source>
</evidence>
<comment type="caution">
    <text evidence="10">The sequence shown here is derived from an EMBL/GenBank/DDBJ whole genome shotgun (WGS) entry which is preliminary data.</text>
</comment>
<evidence type="ECO:0000256" key="1">
    <source>
        <dbReference type="ARBA" id="ARBA00004651"/>
    </source>
</evidence>
<keyword evidence="7 8" id="KW-0472">Membrane</keyword>
<dbReference type="RefSeq" id="WP_184509677.1">
    <property type="nucleotide sequence ID" value="NZ_JACHVT010000003.1"/>
</dbReference>
<sequence>MSDPPALPRLAGGPVGSALAALAVALTVAGDRYGWFRDELYFRLLPPRLAYVDQPPFTPLLVRGMSAVVDEVWAVRLPATAAAVLAVLLVALLTREVGGGRLAQGLAAWGYAFAAIPVAFGHTAITAGWDVVAWLTVVLLVVRAVLRDRPRLWVWAGVVVGLACWNKLLVPLLLASLAVGLLVCGPRRLPWRHVLIGAGLAAVVAAPQLLYQATNDWPQLGMARALSAQSGSANRVLLVPFLLVLLGPVLVPVWVAGVVSLLRRPDLRPLRFLAVAVVASVALVGLGSGSPYYVLGLLAAAYAVGCVPVARWLTSRPDGVRRREGLRAVAANGLVGAVVGLPVLPLAVVAATPVPQVNVGLQGSVGWPEYVDQVAAVVTALDPTERAGAGIVTSTFGEAGAVDRFGRPLGLPAPASGHNALADVTAPPDGRVTLVVVGDRALAVARGNATCTVVSRLDHGLGVDGPEQGQPVAVCRDPAQAWTAVWPRFRYLG</sequence>
<accession>A0A839Q0H1</accession>
<gene>
    <name evidence="10" type="ORF">FHW14_001716</name>
</gene>
<dbReference type="PANTHER" id="PTHR33908:SF11">
    <property type="entry name" value="MEMBRANE PROTEIN"/>
    <property type="match status" value="1"/>
</dbReference>
<feature type="transmembrane region" description="Helical" evidence="8">
    <location>
        <begin position="194"/>
        <end position="211"/>
    </location>
</feature>
<dbReference type="GO" id="GO:0016763">
    <property type="term" value="F:pentosyltransferase activity"/>
    <property type="evidence" value="ECO:0007669"/>
    <property type="project" value="TreeGrafter"/>
</dbReference>
<keyword evidence="2" id="KW-1003">Cell membrane</keyword>
<dbReference type="GO" id="GO:0009103">
    <property type="term" value="P:lipopolysaccharide biosynthetic process"/>
    <property type="evidence" value="ECO:0007669"/>
    <property type="project" value="UniProtKB-ARBA"/>
</dbReference>
<evidence type="ECO:0000256" key="5">
    <source>
        <dbReference type="ARBA" id="ARBA00022692"/>
    </source>
</evidence>
<feature type="transmembrane region" description="Helical" evidence="8">
    <location>
        <begin position="73"/>
        <end position="94"/>
    </location>
</feature>
<reference evidence="10 11" key="1">
    <citation type="submission" date="2020-08" db="EMBL/GenBank/DDBJ databases">
        <title>Genomic Encyclopedia of Type Strains, Phase IV (KMG-V): Genome sequencing to study the core and pangenomes of soil and plant-associated prokaryotes.</title>
        <authorList>
            <person name="Whitman W."/>
        </authorList>
    </citation>
    <scope>NUCLEOTIDE SEQUENCE [LARGE SCALE GENOMIC DNA]</scope>
    <source>
        <strain evidence="10 11">B3ACCR2</strain>
    </source>
</reference>
<feature type="domain" description="Glycosyltransferase RgtA/B/C/D-like" evidence="9">
    <location>
        <begin position="53"/>
        <end position="211"/>
    </location>
</feature>
<keyword evidence="3" id="KW-0328">Glycosyltransferase</keyword>
<comment type="subcellular location">
    <subcellularLocation>
        <location evidence="1">Cell membrane</location>
        <topology evidence="1">Multi-pass membrane protein</topology>
    </subcellularLocation>
</comment>
<dbReference type="InterPro" id="IPR038731">
    <property type="entry name" value="RgtA/B/C-like"/>
</dbReference>
<dbReference type="AlphaFoldDB" id="A0A839Q0H1"/>
<dbReference type="PANTHER" id="PTHR33908">
    <property type="entry name" value="MANNOSYLTRANSFERASE YKCB-RELATED"/>
    <property type="match status" value="1"/>
</dbReference>
<feature type="transmembrane region" description="Helical" evidence="8">
    <location>
        <begin position="152"/>
        <end position="182"/>
    </location>
</feature>
<keyword evidence="6 8" id="KW-1133">Transmembrane helix</keyword>
<dbReference type="Pfam" id="PF13231">
    <property type="entry name" value="PMT_2"/>
    <property type="match status" value="1"/>
</dbReference>
<evidence type="ECO:0000256" key="3">
    <source>
        <dbReference type="ARBA" id="ARBA00022676"/>
    </source>
</evidence>
<keyword evidence="4 10" id="KW-0808">Transferase</keyword>
<feature type="transmembrane region" description="Helical" evidence="8">
    <location>
        <begin position="292"/>
        <end position="313"/>
    </location>
</feature>
<feature type="transmembrane region" description="Helical" evidence="8">
    <location>
        <begin position="269"/>
        <end position="286"/>
    </location>
</feature>
<dbReference type="GO" id="GO:0005886">
    <property type="term" value="C:plasma membrane"/>
    <property type="evidence" value="ECO:0007669"/>
    <property type="project" value="UniProtKB-SubCell"/>
</dbReference>
<evidence type="ECO:0000259" key="9">
    <source>
        <dbReference type="Pfam" id="PF13231"/>
    </source>
</evidence>
<keyword evidence="5 8" id="KW-0812">Transmembrane</keyword>
<organism evidence="10 11">
    <name type="scientific">Terracoccus luteus</name>
    <dbReference type="NCBI Taxonomy" id="53356"/>
    <lineage>
        <taxon>Bacteria</taxon>
        <taxon>Bacillati</taxon>
        <taxon>Actinomycetota</taxon>
        <taxon>Actinomycetes</taxon>
        <taxon>Micrococcales</taxon>
        <taxon>Intrasporangiaceae</taxon>
        <taxon>Terracoccus</taxon>
    </lineage>
</organism>
<dbReference type="Proteomes" id="UP000590811">
    <property type="component" value="Unassembled WGS sequence"/>
</dbReference>
<dbReference type="InterPro" id="IPR050297">
    <property type="entry name" value="LipidA_mod_glycosyltrf_83"/>
</dbReference>
<feature type="transmembrane region" description="Helical" evidence="8">
    <location>
        <begin position="106"/>
        <end position="132"/>
    </location>
</feature>
<evidence type="ECO:0000313" key="11">
    <source>
        <dbReference type="Proteomes" id="UP000590811"/>
    </source>
</evidence>